<name>A0A951PSL1_9CYAN</name>
<evidence type="ECO:0000256" key="1">
    <source>
        <dbReference type="ARBA" id="ARBA00022741"/>
    </source>
</evidence>
<evidence type="ECO:0000313" key="5">
    <source>
        <dbReference type="EMBL" id="MBW4548192.1"/>
    </source>
</evidence>
<evidence type="ECO:0000313" key="6">
    <source>
        <dbReference type="Proteomes" id="UP000753908"/>
    </source>
</evidence>
<dbReference type="PANTHER" id="PTHR47962">
    <property type="entry name" value="ATP-DEPENDENT HELICASE LHR-RELATED-RELATED"/>
    <property type="match status" value="1"/>
</dbReference>
<reference evidence="5" key="1">
    <citation type="submission" date="2021-05" db="EMBL/GenBank/DDBJ databases">
        <authorList>
            <person name="Pietrasiak N."/>
            <person name="Ward R."/>
            <person name="Stajich J.E."/>
            <person name="Kurbessoian T."/>
        </authorList>
    </citation>
    <scope>NUCLEOTIDE SEQUENCE</scope>
    <source>
        <strain evidence="5">CPER-KK1</strain>
    </source>
</reference>
<evidence type="ECO:0000259" key="4">
    <source>
        <dbReference type="PROSITE" id="PS51194"/>
    </source>
</evidence>
<dbReference type="PROSITE" id="PS51194">
    <property type="entry name" value="HELICASE_CTER"/>
    <property type="match status" value="1"/>
</dbReference>
<accession>A0A951PSL1</accession>
<proteinExistence type="predicted"/>
<sequence>MTEQPFDSVAPFIQEYIYTQGWTEFRQVQVEACRVIFDTDAHLLLAAGTASGKTEAAFLPVLTRLHQNPSTTIGVLYIGAIKALINDQFERLNDLLKQADIPVCAWHGDVSQRRKQQLLKNPKGVLQITPESLESLLINKTSELSQLFGDLQFVIIDEIHAFMGSERGCQILCQLSRLSRFIKTPPRRIGLSATLGDYSLAENWLSSGTNRAVITPKIQGGQRKVQLALEHFYRSHEPDDEALNSSYYNYIFDNSKSRKCLIFANNRTETESIIAKLRQIAKTQGLPDIYHVHHGSISAPLREAAEEAMREASTPAVTAATVTLELGIDIGQLERVIQLDAPFSVSSFLQRLGRTGRRGSPADMRFVCTEVEPSGEESLPERIPWQLLQCIAISQLYIEERWIEPIEPIQYPFSLLYHQTMSILVGMGELSPAALAQEVLSLPSFAAITHADFRQLLRYLIDIDHIQQTENGGLIIGLTGERIVRNFHFYAVFPDNVEYVVRDESGEIGSIAMPPQLGNRFALAGRSWEVLDIDTKTKVVFVKQVDGSASISWQGGSCSIHTKILERMQKVLIEDTQYSYLQTKAKERLKAARQLAKVEGLTQENILCLDEKICCIFPWMGTVAYRTLERLLNFVVRESLDIRSIKGKSPYYLIIKLGHERVEELRQEIFNLYNKGVTEDNLVAAEEAPKLQKYDEFIPNNLLRKAFSLDYLDVAELRQLLNKW</sequence>
<feature type="domain" description="Helicase ATP-binding" evidence="3">
    <location>
        <begin position="34"/>
        <end position="213"/>
    </location>
</feature>
<dbReference type="Pfam" id="PF00270">
    <property type="entry name" value="DEAD"/>
    <property type="match status" value="1"/>
</dbReference>
<reference evidence="5" key="2">
    <citation type="journal article" date="2022" name="Microbiol. Resour. Announc.">
        <title>Metagenome Sequencing to Explore Phylogenomics of Terrestrial Cyanobacteria.</title>
        <authorList>
            <person name="Ward R.D."/>
            <person name="Stajich J.E."/>
            <person name="Johansen J.R."/>
            <person name="Huntemann M."/>
            <person name="Clum A."/>
            <person name="Foster B."/>
            <person name="Foster B."/>
            <person name="Roux S."/>
            <person name="Palaniappan K."/>
            <person name="Varghese N."/>
            <person name="Mukherjee S."/>
            <person name="Reddy T.B.K."/>
            <person name="Daum C."/>
            <person name="Copeland A."/>
            <person name="Chen I.A."/>
            <person name="Ivanova N.N."/>
            <person name="Kyrpides N.C."/>
            <person name="Shapiro N."/>
            <person name="Eloe-Fadrosh E.A."/>
            <person name="Pietrasiak N."/>
        </authorList>
    </citation>
    <scope>NUCLEOTIDE SEQUENCE</scope>
    <source>
        <strain evidence="5">CPER-KK1</strain>
    </source>
</reference>
<keyword evidence="2" id="KW-0067">ATP-binding</keyword>
<dbReference type="SUPFAM" id="SSF52540">
    <property type="entry name" value="P-loop containing nucleoside triphosphate hydrolases"/>
    <property type="match status" value="1"/>
</dbReference>
<dbReference type="SMART" id="SM00487">
    <property type="entry name" value="DEXDc"/>
    <property type="match status" value="1"/>
</dbReference>
<dbReference type="SMART" id="SM00490">
    <property type="entry name" value="HELICc"/>
    <property type="match status" value="1"/>
</dbReference>
<dbReference type="GO" id="GO:0016887">
    <property type="term" value="F:ATP hydrolysis activity"/>
    <property type="evidence" value="ECO:0007669"/>
    <property type="project" value="TreeGrafter"/>
</dbReference>
<dbReference type="PANTHER" id="PTHR47962:SF5">
    <property type="entry name" value="ATP-DEPENDENT HELICASE LHR-RELATED"/>
    <property type="match status" value="1"/>
</dbReference>
<protein>
    <submittedName>
        <fullName evidence="5">DEAD/DEAH box helicase</fullName>
    </submittedName>
</protein>
<feature type="domain" description="Helicase C-terminal" evidence="4">
    <location>
        <begin position="228"/>
        <end position="404"/>
    </location>
</feature>
<dbReference type="Pfam" id="PF00271">
    <property type="entry name" value="Helicase_C"/>
    <property type="match status" value="1"/>
</dbReference>
<evidence type="ECO:0000259" key="3">
    <source>
        <dbReference type="PROSITE" id="PS51192"/>
    </source>
</evidence>
<keyword evidence="5" id="KW-0378">Hydrolase</keyword>
<dbReference type="InterPro" id="IPR027417">
    <property type="entry name" value="P-loop_NTPase"/>
</dbReference>
<dbReference type="CDD" id="cd17922">
    <property type="entry name" value="DEXHc_LHR-like"/>
    <property type="match status" value="1"/>
</dbReference>
<dbReference type="GO" id="GO:0004386">
    <property type="term" value="F:helicase activity"/>
    <property type="evidence" value="ECO:0007669"/>
    <property type="project" value="UniProtKB-KW"/>
</dbReference>
<dbReference type="Gene3D" id="3.40.50.300">
    <property type="entry name" value="P-loop containing nucleotide triphosphate hydrolases"/>
    <property type="match status" value="2"/>
</dbReference>
<dbReference type="GO" id="GO:0003677">
    <property type="term" value="F:DNA binding"/>
    <property type="evidence" value="ECO:0007669"/>
    <property type="project" value="TreeGrafter"/>
</dbReference>
<gene>
    <name evidence="5" type="ORF">KME25_27680</name>
</gene>
<keyword evidence="1" id="KW-0547">Nucleotide-binding</keyword>
<dbReference type="InterPro" id="IPR011545">
    <property type="entry name" value="DEAD/DEAH_box_helicase_dom"/>
</dbReference>
<organism evidence="5 6">
    <name type="scientific">Symplocastrum torsivum CPER-KK1</name>
    <dbReference type="NCBI Taxonomy" id="450513"/>
    <lineage>
        <taxon>Bacteria</taxon>
        <taxon>Bacillati</taxon>
        <taxon>Cyanobacteriota</taxon>
        <taxon>Cyanophyceae</taxon>
        <taxon>Oscillatoriophycideae</taxon>
        <taxon>Oscillatoriales</taxon>
        <taxon>Microcoleaceae</taxon>
        <taxon>Symplocastrum</taxon>
    </lineage>
</organism>
<dbReference type="AlphaFoldDB" id="A0A951PSL1"/>
<dbReference type="InterPro" id="IPR001650">
    <property type="entry name" value="Helicase_C-like"/>
</dbReference>
<dbReference type="Proteomes" id="UP000753908">
    <property type="component" value="Unassembled WGS sequence"/>
</dbReference>
<dbReference type="GO" id="GO:0005524">
    <property type="term" value="F:ATP binding"/>
    <property type="evidence" value="ECO:0007669"/>
    <property type="project" value="UniProtKB-KW"/>
</dbReference>
<dbReference type="InterPro" id="IPR014001">
    <property type="entry name" value="Helicase_ATP-bd"/>
</dbReference>
<dbReference type="InterPro" id="IPR052511">
    <property type="entry name" value="ATP-dep_Helicase"/>
</dbReference>
<keyword evidence="5" id="KW-0347">Helicase</keyword>
<evidence type="ECO:0000256" key="2">
    <source>
        <dbReference type="ARBA" id="ARBA00022840"/>
    </source>
</evidence>
<comment type="caution">
    <text evidence="5">The sequence shown here is derived from an EMBL/GenBank/DDBJ whole genome shotgun (WGS) entry which is preliminary data.</text>
</comment>
<dbReference type="PROSITE" id="PS51192">
    <property type="entry name" value="HELICASE_ATP_BIND_1"/>
    <property type="match status" value="1"/>
</dbReference>
<dbReference type="EMBL" id="JAHHIF010000056">
    <property type="protein sequence ID" value="MBW4548192.1"/>
    <property type="molecule type" value="Genomic_DNA"/>
</dbReference>